<feature type="non-terminal residue" evidence="1">
    <location>
        <position position="139"/>
    </location>
</feature>
<dbReference type="Proteomes" id="UP000789375">
    <property type="component" value="Unassembled WGS sequence"/>
</dbReference>
<evidence type="ECO:0000313" key="2">
    <source>
        <dbReference type="Proteomes" id="UP000789375"/>
    </source>
</evidence>
<accession>A0A9N9HSN3</accession>
<dbReference type="EMBL" id="CAJVPP010009241">
    <property type="protein sequence ID" value="CAG8703158.1"/>
    <property type="molecule type" value="Genomic_DNA"/>
</dbReference>
<feature type="non-terminal residue" evidence="1">
    <location>
        <position position="1"/>
    </location>
</feature>
<comment type="caution">
    <text evidence="1">The sequence shown here is derived from an EMBL/GenBank/DDBJ whole genome shotgun (WGS) entry which is preliminary data.</text>
</comment>
<reference evidence="1" key="1">
    <citation type="submission" date="2021-06" db="EMBL/GenBank/DDBJ databases">
        <authorList>
            <person name="Kallberg Y."/>
            <person name="Tangrot J."/>
            <person name="Rosling A."/>
        </authorList>
    </citation>
    <scope>NUCLEOTIDE SEQUENCE</scope>
    <source>
        <strain evidence="1">87-6 pot B 2015</strain>
    </source>
</reference>
<keyword evidence="2" id="KW-1185">Reference proteome</keyword>
<evidence type="ECO:0000313" key="1">
    <source>
        <dbReference type="EMBL" id="CAG8703158.1"/>
    </source>
</evidence>
<gene>
    <name evidence="1" type="ORF">FMOSSE_LOCUS13913</name>
</gene>
<organism evidence="1 2">
    <name type="scientific">Funneliformis mosseae</name>
    <name type="common">Endomycorrhizal fungus</name>
    <name type="synonym">Glomus mosseae</name>
    <dbReference type="NCBI Taxonomy" id="27381"/>
    <lineage>
        <taxon>Eukaryota</taxon>
        <taxon>Fungi</taxon>
        <taxon>Fungi incertae sedis</taxon>
        <taxon>Mucoromycota</taxon>
        <taxon>Glomeromycotina</taxon>
        <taxon>Glomeromycetes</taxon>
        <taxon>Glomerales</taxon>
        <taxon>Glomeraceae</taxon>
        <taxon>Funneliformis</taxon>
    </lineage>
</organism>
<name>A0A9N9HSN3_FUNMO</name>
<proteinExistence type="predicted"/>
<protein>
    <submittedName>
        <fullName evidence="1">4744_t:CDS:1</fullName>
    </submittedName>
</protein>
<sequence>VRLKDLTIADFKDALSEKEQTKGITEMNIWKSEKLDDNPMLNFSIYYSNADDADDNKKSKDGYLHIFIVLNSLFLSDNMKIPILRHEYNSYLIQSMEDTCISEDLNILFQINDTENAYEFITKTLDSPIWNNSSLRKRT</sequence>
<dbReference type="AlphaFoldDB" id="A0A9N9HSN3"/>